<accession>A0A0U1QQF8</accession>
<dbReference type="AlphaFoldDB" id="A0A0U1QQF8"/>
<feature type="transmembrane region" description="Helical" evidence="1">
    <location>
        <begin position="50"/>
        <end position="71"/>
    </location>
</feature>
<dbReference type="RefSeq" id="WP_010027092.1">
    <property type="nucleotide sequence ID" value="NZ_AFVQ02000058.1"/>
</dbReference>
<dbReference type="OrthoDB" id="9897433at2"/>
<keyword evidence="1" id="KW-0472">Membrane</keyword>
<evidence type="ECO:0000256" key="1">
    <source>
        <dbReference type="SAM" id="Phobius"/>
    </source>
</evidence>
<dbReference type="STRING" id="1069536.SINU_04890"/>
<protein>
    <submittedName>
        <fullName evidence="2">Uncharacterized protein</fullName>
    </submittedName>
</protein>
<gene>
    <name evidence="2" type="ORF">SINU_04890</name>
</gene>
<name>A0A0U1QQF8_9BACL</name>
<evidence type="ECO:0000313" key="2">
    <source>
        <dbReference type="EMBL" id="KLI03035.1"/>
    </source>
</evidence>
<dbReference type="EMBL" id="AFVQ02000058">
    <property type="protein sequence ID" value="KLI03035.1"/>
    <property type="molecule type" value="Genomic_DNA"/>
</dbReference>
<sequence length="107" mass="12618">MFEQLKSYWKNFAEEYRWQVIALGLSMPLLIAVPALLAVLMVHGAFFTKVFLFLILLVFLTVFVLVPFLLLICASFGSKRFQLYWIIIQAVFFIFWIILFQAAHFYI</sequence>
<feature type="transmembrane region" description="Helical" evidence="1">
    <location>
        <begin position="83"/>
        <end position="106"/>
    </location>
</feature>
<keyword evidence="1" id="KW-0812">Transmembrane</keyword>
<feature type="transmembrane region" description="Helical" evidence="1">
    <location>
        <begin position="20"/>
        <end position="44"/>
    </location>
</feature>
<comment type="caution">
    <text evidence="2">The sequence shown here is derived from an EMBL/GenBank/DDBJ whole genome shotgun (WGS) entry which is preliminary data.</text>
</comment>
<dbReference type="Proteomes" id="UP000035553">
    <property type="component" value="Unassembled WGS sequence"/>
</dbReference>
<proteinExistence type="predicted"/>
<evidence type="ECO:0000313" key="3">
    <source>
        <dbReference type="Proteomes" id="UP000035553"/>
    </source>
</evidence>
<reference evidence="2 3" key="1">
    <citation type="journal article" date="2011" name="J. Bacteriol.">
        <title>Draft genome sequence of Sporolactobacillus inulinus strain CASD, an efficient D-lactic acid-producing bacterium with high-concentration lactate tolerance capability.</title>
        <authorList>
            <person name="Yu B."/>
            <person name="Su F."/>
            <person name="Wang L."/>
            <person name="Xu K."/>
            <person name="Zhao B."/>
            <person name="Xu P."/>
        </authorList>
    </citation>
    <scope>NUCLEOTIDE SEQUENCE [LARGE SCALE GENOMIC DNA]</scope>
    <source>
        <strain evidence="2 3">CASD</strain>
    </source>
</reference>
<keyword evidence="1" id="KW-1133">Transmembrane helix</keyword>
<keyword evidence="3" id="KW-1185">Reference proteome</keyword>
<organism evidence="2 3">
    <name type="scientific">Sporolactobacillus inulinus CASD</name>
    <dbReference type="NCBI Taxonomy" id="1069536"/>
    <lineage>
        <taxon>Bacteria</taxon>
        <taxon>Bacillati</taxon>
        <taxon>Bacillota</taxon>
        <taxon>Bacilli</taxon>
        <taxon>Bacillales</taxon>
        <taxon>Sporolactobacillaceae</taxon>
        <taxon>Sporolactobacillus</taxon>
    </lineage>
</organism>